<keyword evidence="8" id="KW-0808">Transferase</keyword>
<evidence type="ECO:0000256" key="4">
    <source>
        <dbReference type="ARBA" id="ARBA00011744"/>
    </source>
</evidence>
<dbReference type="InterPro" id="IPR039557">
    <property type="entry name" value="AHAS_ACT"/>
</dbReference>
<dbReference type="EC" id="2.2.1.6" evidence="8"/>
<dbReference type="Gene3D" id="3.30.70.1150">
    <property type="entry name" value="ACT-like. Chain A, domain 2"/>
    <property type="match status" value="1"/>
</dbReference>
<keyword evidence="5 8" id="KW-0028">Amino-acid biosynthesis</keyword>
<evidence type="ECO:0000313" key="11">
    <source>
        <dbReference type="Proteomes" id="UP001374893"/>
    </source>
</evidence>
<dbReference type="SUPFAM" id="SSF55021">
    <property type="entry name" value="ACT-like"/>
    <property type="match status" value="2"/>
</dbReference>
<dbReference type="PROSITE" id="PS51671">
    <property type="entry name" value="ACT"/>
    <property type="match status" value="1"/>
</dbReference>
<gene>
    <name evidence="10" type="ORF">HAHE_06180</name>
</gene>
<evidence type="ECO:0000256" key="6">
    <source>
        <dbReference type="ARBA" id="ARBA00023304"/>
    </source>
</evidence>
<evidence type="ECO:0000256" key="8">
    <source>
        <dbReference type="RuleBase" id="RU368092"/>
    </source>
</evidence>
<name>A0ABN6GZQ1_9BACT</name>
<sequence>MSTIVTTDTPVAPNSDTATHTLSVFVNNKAGVLMRICQVFARRGFNIDSLVVSRGRDIRYSRMTIGISGDPDGLDQIIKQVSKLIDVIHCFEHTSDDSVTKELVLIKLKCSPDDRSQALQICEHFGGKTVDLTPTSMIVMINGDSLKIDAAVAMFSQFEIIETVRTGKVVMARGEVVT</sequence>
<dbReference type="CDD" id="cd04878">
    <property type="entry name" value="ACT_AHAS"/>
    <property type="match status" value="1"/>
</dbReference>
<dbReference type="Proteomes" id="UP001374893">
    <property type="component" value="Chromosome"/>
</dbReference>
<keyword evidence="6 8" id="KW-0100">Branched-chain amino acid biosynthesis</keyword>
<evidence type="ECO:0000256" key="1">
    <source>
        <dbReference type="ARBA" id="ARBA00004974"/>
    </source>
</evidence>
<dbReference type="Pfam" id="PF10369">
    <property type="entry name" value="ALS_ss_C"/>
    <property type="match status" value="1"/>
</dbReference>
<comment type="subunit">
    <text evidence="4 8">Dimer of large and small chains.</text>
</comment>
<evidence type="ECO:0000259" key="9">
    <source>
        <dbReference type="PROSITE" id="PS51671"/>
    </source>
</evidence>
<dbReference type="NCBIfam" id="TIGR00119">
    <property type="entry name" value="acolac_sm"/>
    <property type="match status" value="1"/>
</dbReference>
<evidence type="ECO:0000256" key="3">
    <source>
        <dbReference type="ARBA" id="ARBA00006341"/>
    </source>
</evidence>
<dbReference type="PANTHER" id="PTHR30239">
    <property type="entry name" value="ACETOLACTATE SYNTHASE SMALL SUBUNIT"/>
    <property type="match status" value="1"/>
</dbReference>
<dbReference type="InterPro" id="IPR045865">
    <property type="entry name" value="ACT-like_dom_sf"/>
</dbReference>
<reference evidence="10 11" key="1">
    <citation type="submission" date="2021-06" db="EMBL/GenBank/DDBJ databases">
        <title>Complete genome of Haloferula helveola possessing various polysaccharide degrading enzymes.</title>
        <authorList>
            <person name="Takami H."/>
            <person name="Huang C."/>
            <person name="Hamasaki K."/>
        </authorList>
    </citation>
    <scope>NUCLEOTIDE SEQUENCE [LARGE SCALE GENOMIC DNA]</scope>
    <source>
        <strain evidence="10 11">CN-1</strain>
    </source>
</reference>
<evidence type="ECO:0000256" key="7">
    <source>
        <dbReference type="ARBA" id="ARBA00048670"/>
    </source>
</evidence>
<dbReference type="InterPro" id="IPR054480">
    <property type="entry name" value="AHAS_small-like_ACT"/>
</dbReference>
<dbReference type="InterPro" id="IPR004789">
    <property type="entry name" value="Acetalactate_synth_ssu"/>
</dbReference>
<dbReference type="InterPro" id="IPR002912">
    <property type="entry name" value="ACT_dom"/>
</dbReference>
<evidence type="ECO:0000256" key="5">
    <source>
        <dbReference type="ARBA" id="ARBA00022605"/>
    </source>
</evidence>
<accession>A0ABN6GZQ1</accession>
<organism evidence="10 11">
    <name type="scientific">Haloferula helveola</name>
    <dbReference type="NCBI Taxonomy" id="490095"/>
    <lineage>
        <taxon>Bacteria</taxon>
        <taxon>Pseudomonadati</taxon>
        <taxon>Verrucomicrobiota</taxon>
        <taxon>Verrucomicrobiia</taxon>
        <taxon>Verrucomicrobiales</taxon>
        <taxon>Verrucomicrobiaceae</taxon>
        <taxon>Haloferula</taxon>
    </lineage>
</organism>
<feature type="domain" description="ACT" evidence="9">
    <location>
        <begin position="21"/>
        <end position="95"/>
    </location>
</feature>
<dbReference type="InterPro" id="IPR019455">
    <property type="entry name" value="Acetolactate_synth_ssu_C"/>
</dbReference>
<evidence type="ECO:0000313" key="10">
    <source>
        <dbReference type="EMBL" id="BCX46710.1"/>
    </source>
</evidence>
<comment type="function">
    <text evidence="8">Catalyzes the conversion of 2 pyruvate molecules into acetolactate in the first common step of the biosynthetic pathway of the branched-amino acids such as leucine, isoleucine, and valine.</text>
</comment>
<keyword evidence="11" id="KW-1185">Reference proteome</keyword>
<comment type="similarity">
    <text evidence="3 8">Belongs to the acetolactate synthase small subunit family.</text>
</comment>
<proteinExistence type="inferred from homology"/>
<protein>
    <recommendedName>
        <fullName evidence="8">Acetolactate synthase small subunit</fullName>
        <shortName evidence="8">AHAS</shortName>
        <shortName evidence="8">ALS</shortName>
        <ecNumber evidence="8">2.2.1.6</ecNumber>
    </recommendedName>
    <alternativeName>
        <fullName evidence="8">Acetohydroxy-acid synthase small subunit</fullName>
    </alternativeName>
</protein>
<dbReference type="RefSeq" id="WP_338688558.1">
    <property type="nucleotide sequence ID" value="NZ_AP024702.1"/>
</dbReference>
<comment type="pathway">
    <text evidence="1 8">Amino-acid biosynthesis; L-isoleucine biosynthesis; L-isoleucine from 2-oxobutanoate: step 1/4.</text>
</comment>
<comment type="catalytic activity">
    <reaction evidence="7 8">
        <text>2 pyruvate + H(+) = (2S)-2-acetolactate + CO2</text>
        <dbReference type="Rhea" id="RHEA:25249"/>
        <dbReference type="ChEBI" id="CHEBI:15361"/>
        <dbReference type="ChEBI" id="CHEBI:15378"/>
        <dbReference type="ChEBI" id="CHEBI:16526"/>
        <dbReference type="ChEBI" id="CHEBI:58476"/>
        <dbReference type="EC" id="2.2.1.6"/>
    </reaction>
</comment>
<dbReference type="Gene3D" id="3.30.70.260">
    <property type="match status" value="1"/>
</dbReference>
<dbReference type="NCBIfam" id="NF008864">
    <property type="entry name" value="PRK11895.1"/>
    <property type="match status" value="1"/>
</dbReference>
<evidence type="ECO:0000256" key="2">
    <source>
        <dbReference type="ARBA" id="ARBA00005025"/>
    </source>
</evidence>
<dbReference type="Pfam" id="PF22629">
    <property type="entry name" value="ACT_AHAS_ss"/>
    <property type="match status" value="1"/>
</dbReference>
<dbReference type="EMBL" id="AP024702">
    <property type="protein sequence ID" value="BCX46710.1"/>
    <property type="molecule type" value="Genomic_DNA"/>
</dbReference>
<dbReference type="PANTHER" id="PTHR30239:SF0">
    <property type="entry name" value="ACETOLACTATE SYNTHASE SMALL SUBUNIT 1, CHLOROPLASTIC"/>
    <property type="match status" value="1"/>
</dbReference>
<comment type="pathway">
    <text evidence="2 8">Amino-acid biosynthesis; L-valine biosynthesis; L-valine from pyruvate: step 1/4.</text>
</comment>
<dbReference type="InterPro" id="IPR027271">
    <property type="entry name" value="Acetolactate_synth/TF_NikR_C"/>
</dbReference>